<organism evidence="2 3">
    <name type="scientific">Streptomyces flavidovirens</name>
    <dbReference type="NCBI Taxonomy" id="67298"/>
    <lineage>
        <taxon>Bacteria</taxon>
        <taxon>Bacillati</taxon>
        <taxon>Actinomycetota</taxon>
        <taxon>Actinomycetes</taxon>
        <taxon>Kitasatosporales</taxon>
        <taxon>Streptomycetaceae</taxon>
        <taxon>Streptomyces</taxon>
    </lineage>
</organism>
<dbReference type="EMBL" id="JBIAPK010000016">
    <property type="protein sequence ID" value="MFF3343611.1"/>
    <property type="molecule type" value="Genomic_DNA"/>
</dbReference>
<gene>
    <name evidence="2" type="ORF">ACFYWW_33815</name>
</gene>
<keyword evidence="1" id="KW-0812">Transmembrane</keyword>
<comment type="caution">
    <text evidence="2">The sequence shown here is derived from an EMBL/GenBank/DDBJ whole genome shotgun (WGS) entry which is preliminary data.</text>
</comment>
<proteinExistence type="predicted"/>
<evidence type="ECO:0000313" key="3">
    <source>
        <dbReference type="Proteomes" id="UP001601976"/>
    </source>
</evidence>
<evidence type="ECO:0000313" key="2">
    <source>
        <dbReference type="EMBL" id="MFF3343611.1"/>
    </source>
</evidence>
<feature type="transmembrane region" description="Helical" evidence="1">
    <location>
        <begin position="100"/>
        <end position="118"/>
    </location>
</feature>
<sequence>MRNGWLFAALGVVAFSAVFWAIGGTVHLGLEEHARGRYGPPDGGERYTYSLFGGGVIALGSTMFLAELRVPACKTLLLPAFGLMFGAASVLFLGQQTRHWIAACAMGITGMVITLAALRHARGSRPPTGERPPD</sequence>
<keyword evidence="3" id="KW-1185">Reference proteome</keyword>
<name>A0ABW6RRP8_9ACTN</name>
<keyword evidence="1" id="KW-1133">Transmembrane helix</keyword>
<feature type="transmembrane region" description="Helical" evidence="1">
    <location>
        <begin position="75"/>
        <end position="94"/>
    </location>
</feature>
<reference evidence="2 3" key="1">
    <citation type="submission" date="2024-10" db="EMBL/GenBank/DDBJ databases">
        <title>The Natural Products Discovery Center: Release of the First 8490 Sequenced Strains for Exploring Actinobacteria Biosynthetic Diversity.</title>
        <authorList>
            <person name="Kalkreuter E."/>
            <person name="Kautsar S.A."/>
            <person name="Yang D."/>
            <person name="Bader C.D."/>
            <person name="Teijaro C.N."/>
            <person name="Fluegel L."/>
            <person name="Davis C.M."/>
            <person name="Simpson J.R."/>
            <person name="Lauterbach L."/>
            <person name="Steele A.D."/>
            <person name="Gui C."/>
            <person name="Meng S."/>
            <person name="Li G."/>
            <person name="Viehrig K."/>
            <person name="Ye F."/>
            <person name="Su P."/>
            <person name="Kiefer A.F."/>
            <person name="Nichols A."/>
            <person name="Cepeda A.J."/>
            <person name="Yan W."/>
            <person name="Fan B."/>
            <person name="Jiang Y."/>
            <person name="Adhikari A."/>
            <person name="Zheng C.-J."/>
            <person name="Schuster L."/>
            <person name="Cowan T.M."/>
            <person name="Smanski M.J."/>
            <person name="Chevrette M.G."/>
            <person name="De Carvalho L.P.S."/>
            <person name="Shen B."/>
        </authorList>
    </citation>
    <scope>NUCLEOTIDE SEQUENCE [LARGE SCALE GENOMIC DNA]</scope>
    <source>
        <strain evidence="2 3">NPDC003029</strain>
    </source>
</reference>
<evidence type="ECO:0008006" key="4">
    <source>
        <dbReference type="Google" id="ProtNLM"/>
    </source>
</evidence>
<evidence type="ECO:0000256" key="1">
    <source>
        <dbReference type="SAM" id="Phobius"/>
    </source>
</evidence>
<accession>A0ABW6RRP8</accession>
<feature type="transmembrane region" description="Helical" evidence="1">
    <location>
        <begin position="47"/>
        <end position="68"/>
    </location>
</feature>
<keyword evidence="1" id="KW-0472">Membrane</keyword>
<dbReference type="Proteomes" id="UP001601976">
    <property type="component" value="Unassembled WGS sequence"/>
</dbReference>
<dbReference type="RefSeq" id="WP_387899453.1">
    <property type="nucleotide sequence ID" value="NZ_JBIAPK010000016.1"/>
</dbReference>
<protein>
    <recommendedName>
        <fullName evidence="4">Integral membrane protein</fullName>
    </recommendedName>
</protein>